<protein>
    <submittedName>
        <fullName evidence="2">Uncharacterized protein</fullName>
    </submittedName>
</protein>
<dbReference type="OrthoDB" id="3684274at2759"/>
<dbReference type="EMBL" id="ML994679">
    <property type="protein sequence ID" value="KAF2178042.1"/>
    <property type="molecule type" value="Genomic_DNA"/>
</dbReference>
<evidence type="ECO:0000313" key="3">
    <source>
        <dbReference type="EMBL" id="KAF2178042.1"/>
    </source>
</evidence>
<reference evidence="2" key="1">
    <citation type="journal article" date="2020" name="Stud. Mycol.">
        <title>101 Dothideomycetes genomes: a test case for predicting lifestyles and emergence of pathogens.</title>
        <authorList>
            <person name="Haridas S."/>
            <person name="Albert R."/>
            <person name="Binder M."/>
            <person name="Bloem J."/>
            <person name="Labutti K."/>
            <person name="Salamov A."/>
            <person name="Andreopoulos B."/>
            <person name="Baker S."/>
            <person name="Barry K."/>
            <person name="Bills G."/>
            <person name="Bluhm B."/>
            <person name="Cannon C."/>
            <person name="Castanera R."/>
            <person name="Culley D."/>
            <person name="Daum C."/>
            <person name="Ezra D."/>
            <person name="Gonzalez J."/>
            <person name="Henrissat B."/>
            <person name="Kuo A."/>
            <person name="Liang C."/>
            <person name="Lipzen A."/>
            <person name="Lutzoni F."/>
            <person name="Magnuson J."/>
            <person name="Mondo S."/>
            <person name="Nolan M."/>
            <person name="Ohm R."/>
            <person name="Pangilinan J."/>
            <person name="Park H.-J."/>
            <person name="Ramirez L."/>
            <person name="Alfaro M."/>
            <person name="Sun H."/>
            <person name="Tritt A."/>
            <person name="Yoshinaga Y."/>
            <person name="Zwiers L.-H."/>
            <person name="Turgeon B."/>
            <person name="Goodwin S."/>
            <person name="Spatafora J."/>
            <person name="Crous P."/>
            <person name="Grigoriev I."/>
        </authorList>
    </citation>
    <scope>NUCLEOTIDE SEQUENCE</scope>
    <source>
        <strain evidence="2">CBS 207.26</strain>
    </source>
</reference>
<feature type="non-terminal residue" evidence="2">
    <location>
        <position position="1"/>
    </location>
</feature>
<name>A0A6A6D4M7_9PEZI</name>
<sequence length="68" mass="8344">LKERLIEIDYTNNKAPEDYLLINVNTTYKKLSEYYKKFKDALVYYIATILYPAYKYYLEALWRVPDNY</sequence>
<feature type="non-terminal residue" evidence="2">
    <location>
        <position position="68"/>
    </location>
</feature>
<organism evidence="2 4">
    <name type="scientific">Zopfia rhizophila CBS 207.26</name>
    <dbReference type="NCBI Taxonomy" id="1314779"/>
    <lineage>
        <taxon>Eukaryota</taxon>
        <taxon>Fungi</taxon>
        <taxon>Dikarya</taxon>
        <taxon>Ascomycota</taxon>
        <taxon>Pezizomycotina</taxon>
        <taxon>Dothideomycetes</taxon>
        <taxon>Dothideomycetes incertae sedis</taxon>
        <taxon>Zopfiaceae</taxon>
        <taxon>Zopfia</taxon>
    </lineage>
</organism>
<keyword evidence="1" id="KW-1133">Transmembrane helix</keyword>
<proteinExistence type="predicted"/>
<gene>
    <name evidence="2" type="ORF">K469DRAFT_468734</name>
    <name evidence="3" type="ORF">K469DRAFT_471570</name>
</gene>
<evidence type="ECO:0000313" key="4">
    <source>
        <dbReference type="Proteomes" id="UP000800200"/>
    </source>
</evidence>
<evidence type="ECO:0000256" key="1">
    <source>
        <dbReference type="SAM" id="Phobius"/>
    </source>
</evidence>
<keyword evidence="4" id="KW-1185">Reference proteome</keyword>
<dbReference type="Proteomes" id="UP000800200">
    <property type="component" value="Unassembled WGS sequence"/>
</dbReference>
<accession>A0A6A6D4M7</accession>
<dbReference type="EMBL" id="ML995205">
    <property type="protein sequence ID" value="KAF2174347.1"/>
    <property type="molecule type" value="Genomic_DNA"/>
</dbReference>
<keyword evidence="1" id="KW-0472">Membrane</keyword>
<feature type="transmembrane region" description="Helical" evidence="1">
    <location>
        <begin position="41"/>
        <end position="58"/>
    </location>
</feature>
<evidence type="ECO:0000313" key="2">
    <source>
        <dbReference type="EMBL" id="KAF2174347.1"/>
    </source>
</evidence>
<keyword evidence="1" id="KW-0812">Transmembrane</keyword>
<dbReference type="AlphaFoldDB" id="A0A6A6D4M7"/>